<comment type="subcellular location">
    <subcellularLocation>
        <location evidence="12">Cytoplasm</location>
    </subcellularLocation>
</comment>
<evidence type="ECO:0000256" key="11">
    <source>
        <dbReference type="ARBA" id="ARBA00031800"/>
    </source>
</evidence>
<feature type="binding site" evidence="12">
    <location>
        <position position="181"/>
    </location>
    <ligand>
        <name>FAD</name>
        <dbReference type="ChEBI" id="CHEBI:57692"/>
    </ligand>
</feature>
<dbReference type="InterPro" id="IPR036188">
    <property type="entry name" value="FAD/NAD-bd_sf"/>
</dbReference>
<evidence type="ECO:0000256" key="10">
    <source>
        <dbReference type="ARBA" id="ARBA00025948"/>
    </source>
</evidence>
<sequence length="627" mass="69147">MNFLGGEYHVVVIGAGHAGSEAALASARMGCKTLLLTLNLDAVALMPCNPAIGGPAKGHLVREVDALGGEMGKVIDRTKIQIRMLNTAKGPAVHALRAQADKWVYQREMRTVLENTPNLDLQQATVERFQVKGGRIRGVITQNGTMYKTQAVVLTAGTYLRGRIIVGASMTAGGPNGQLASTKLSGYLKRIGLELLRFKTGTPPRIHRDSIDFSKTVIQPGDEDPFSFSFAQVPPKIESVPCWLTHTTEETHRVIQENLHRSPLYAGDIEGVGPRYCPSIEDKVVRFSERPSHQVFLEPEGRNTAEFYVQGMSTSLPEDVQRAMLKTIPGLENVLIMRPGYAIEYDCIDPLQLKPTMETKTVAGLFSAGQINGSSGYEEAAAQGIVAGINAALTFKGQPPLHIDRSMAYIGVLIDDLVTKGTSEPYRMMTSRAEYRLLLRQDNADLRLTPLGHRAGLVSEERFQKFQEKCRAVEEEIERLNSVNISPAAAVNDLLQEKGSKPLSGPVAAGQLLKRPELTYDAIIHILGEEHRLSGEAARQVEIQIKYQGYIEKQLQQIEKYKKMENKALPEDLPYCDLDGLSTEAVEKLMKIRPRSVGQASRISGVSPADIAVLLVYMEQRRRREGR</sequence>
<gene>
    <name evidence="12" type="primary">mnmG</name>
    <name evidence="12" type="synonym">gidA</name>
    <name evidence="14" type="ORF">DealDRAFT_2187</name>
</gene>
<evidence type="ECO:0000256" key="5">
    <source>
        <dbReference type="ARBA" id="ARBA00022490"/>
    </source>
</evidence>
<comment type="cofactor">
    <cofactor evidence="1 12">
        <name>FAD</name>
        <dbReference type="ChEBI" id="CHEBI:57692"/>
    </cofactor>
</comment>
<dbReference type="InterPro" id="IPR040131">
    <property type="entry name" value="MnmG_N"/>
</dbReference>
<dbReference type="EMBL" id="ACJM01000011">
    <property type="protein sequence ID" value="EEG76926.1"/>
    <property type="molecule type" value="Genomic_DNA"/>
</dbReference>
<evidence type="ECO:0000313" key="15">
    <source>
        <dbReference type="Proteomes" id="UP000006443"/>
    </source>
</evidence>
<keyword evidence="15" id="KW-1185">Reference proteome</keyword>
<protein>
    <recommendedName>
        <fullName evidence="4 12">tRNA uridine 5-carboxymethylaminomethyl modification enzyme MnmG</fullName>
    </recommendedName>
    <alternativeName>
        <fullName evidence="11 12">Glucose-inhibited division protein A</fullName>
    </alternativeName>
</protein>
<dbReference type="Pfam" id="PF01134">
    <property type="entry name" value="GIDA"/>
    <property type="match status" value="1"/>
</dbReference>
<dbReference type="InterPro" id="IPR044920">
    <property type="entry name" value="MnmG_C_subdom_sf"/>
</dbReference>
<dbReference type="InterPro" id="IPR002218">
    <property type="entry name" value="MnmG-rel"/>
</dbReference>
<dbReference type="OrthoDB" id="9815560at2"/>
<dbReference type="PANTHER" id="PTHR11806">
    <property type="entry name" value="GLUCOSE INHIBITED DIVISION PROTEIN A"/>
    <property type="match status" value="1"/>
</dbReference>
<keyword evidence="7 12" id="KW-0819">tRNA processing</keyword>
<dbReference type="NCBIfam" id="TIGR00136">
    <property type="entry name" value="mnmG_gidA"/>
    <property type="match status" value="1"/>
</dbReference>
<dbReference type="Gene3D" id="1.10.10.1800">
    <property type="entry name" value="tRNA uridine 5-carboxymethylaminomethyl modification enzyme MnmG/GidA"/>
    <property type="match status" value="1"/>
</dbReference>
<dbReference type="Proteomes" id="UP000006443">
    <property type="component" value="Unassembled WGS sequence"/>
</dbReference>
<dbReference type="GO" id="GO:0030488">
    <property type="term" value="P:tRNA methylation"/>
    <property type="evidence" value="ECO:0007669"/>
    <property type="project" value="TreeGrafter"/>
</dbReference>
<dbReference type="Pfam" id="PF21680">
    <property type="entry name" value="GIDA_C_1st"/>
    <property type="match status" value="1"/>
</dbReference>
<evidence type="ECO:0000256" key="6">
    <source>
        <dbReference type="ARBA" id="ARBA00022630"/>
    </source>
</evidence>
<dbReference type="GO" id="GO:0005829">
    <property type="term" value="C:cytosol"/>
    <property type="evidence" value="ECO:0007669"/>
    <property type="project" value="TreeGrafter"/>
</dbReference>
<comment type="caution">
    <text evidence="14">The sequence shown here is derived from an EMBL/GenBank/DDBJ whole genome shotgun (WGS) entry which is preliminary data.</text>
</comment>
<comment type="subunit">
    <text evidence="10 12">Homodimer. Heterotetramer of two MnmE and two MnmG subunits.</text>
</comment>
<dbReference type="GO" id="GO:0002098">
    <property type="term" value="P:tRNA wobble uridine modification"/>
    <property type="evidence" value="ECO:0007669"/>
    <property type="project" value="InterPro"/>
</dbReference>
<evidence type="ECO:0000259" key="13">
    <source>
        <dbReference type="SMART" id="SM01228"/>
    </source>
</evidence>
<dbReference type="Gene3D" id="1.10.150.570">
    <property type="entry name" value="GidA associated domain, C-terminal subdomain"/>
    <property type="match status" value="1"/>
</dbReference>
<evidence type="ECO:0000256" key="7">
    <source>
        <dbReference type="ARBA" id="ARBA00022694"/>
    </source>
</evidence>
<dbReference type="SMART" id="SM01228">
    <property type="entry name" value="GIDA_assoc_3"/>
    <property type="match status" value="1"/>
</dbReference>
<dbReference type="FunFam" id="1.10.150.570:FF:000001">
    <property type="entry name" value="tRNA uridine 5-carboxymethylaminomethyl modification enzyme MnmG"/>
    <property type="match status" value="1"/>
</dbReference>
<evidence type="ECO:0000256" key="2">
    <source>
        <dbReference type="ARBA" id="ARBA00003717"/>
    </source>
</evidence>
<feature type="binding site" evidence="12">
    <location>
        <position position="126"/>
    </location>
    <ligand>
        <name>FAD</name>
        <dbReference type="ChEBI" id="CHEBI:57692"/>
    </ligand>
</feature>
<keyword evidence="6 12" id="KW-0285">Flavoprotein</keyword>
<evidence type="ECO:0000256" key="8">
    <source>
        <dbReference type="ARBA" id="ARBA00022827"/>
    </source>
</evidence>
<dbReference type="HAMAP" id="MF_00129">
    <property type="entry name" value="MnmG_GidA"/>
    <property type="match status" value="1"/>
</dbReference>
<dbReference type="FunFam" id="3.50.50.60:FF:000002">
    <property type="entry name" value="tRNA uridine 5-carboxymethylaminomethyl modification enzyme MnmG"/>
    <property type="match status" value="1"/>
</dbReference>
<feature type="domain" description="tRNA uridine 5-carboxymethylaminomethyl modification enzyme C-terminal subdomain" evidence="13">
    <location>
        <begin position="545"/>
        <end position="616"/>
    </location>
</feature>
<name>C0GI78_DETAL</name>
<feature type="binding site" evidence="12">
    <location>
        <begin position="273"/>
        <end position="287"/>
    </location>
    <ligand>
        <name>NAD(+)</name>
        <dbReference type="ChEBI" id="CHEBI:57540"/>
    </ligand>
</feature>
<dbReference type="SUPFAM" id="SSF51905">
    <property type="entry name" value="FAD/NAD(P)-binding domain"/>
    <property type="match status" value="1"/>
</dbReference>
<feature type="binding site" evidence="12">
    <location>
        <position position="370"/>
    </location>
    <ligand>
        <name>FAD</name>
        <dbReference type="ChEBI" id="CHEBI:57692"/>
    </ligand>
</feature>
<dbReference type="PROSITE" id="PS01280">
    <property type="entry name" value="GIDA_1"/>
    <property type="match status" value="1"/>
</dbReference>
<dbReference type="InterPro" id="IPR004416">
    <property type="entry name" value="MnmG"/>
</dbReference>
<evidence type="ECO:0000256" key="3">
    <source>
        <dbReference type="ARBA" id="ARBA00007653"/>
    </source>
</evidence>
<feature type="binding site" evidence="12">
    <location>
        <begin position="14"/>
        <end position="19"/>
    </location>
    <ligand>
        <name>FAD</name>
        <dbReference type="ChEBI" id="CHEBI:57692"/>
    </ligand>
</feature>
<dbReference type="FunFam" id="1.10.10.1800:FF:000001">
    <property type="entry name" value="tRNA uridine 5-carboxymethylaminomethyl modification enzyme MnmG"/>
    <property type="match status" value="1"/>
</dbReference>
<evidence type="ECO:0000256" key="4">
    <source>
        <dbReference type="ARBA" id="ARBA00020461"/>
    </source>
</evidence>
<evidence type="ECO:0000313" key="14">
    <source>
        <dbReference type="EMBL" id="EEG76926.1"/>
    </source>
</evidence>
<dbReference type="eggNOG" id="COG0445">
    <property type="taxonomic scope" value="Bacteria"/>
</dbReference>
<dbReference type="InterPro" id="IPR047001">
    <property type="entry name" value="MnmG_C_subdom"/>
</dbReference>
<dbReference type="Gene3D" id="3.50.50.60">
    <property type="entry name" value="FAD/NAD(P)-binding domain"/>
    <property type="match status" value="2"/>
</dbReference>
<dbReference type="RefSeq" id="WP_008517357.1">
    <property type="nucleotide sequence ID" value="NZ_ACJM01000011.1"/>
</dbReference>
<proteinExistence type="inferred from homology"/>
<dbReference type="GO" id="GO:0050660">
    <property type="term" value="F:flavin adenine dinucleotide binding"/>
    <property type="evidence" value="ECO:0007669"/>
    <property type="project" value="UniProtKB-UniRule"/>
</dbReference>
<organism evidence="14 15">
    <name type="scientific">Dethiobacter alkaliphilus AHT 1</name>
    <dbReference type="NCBI Taxonomy" id="555088"/>
    <lineage>
        <taxon>Bacteria</taxon>
        <taxon>Bacillati</taxon>
        <taxon>Bacillota</taxon>
        <taxon>Dethiobacteria</taxon>
        <taxon>Dethiobacterales</taxon>
        <taxon>Dethiobacteraceae</taxon>
        <taxon>Dethiobacter</taxon>
    </lineage>
</organism>
<comment type="function">
    <text evidence="2 12">NAD-binding protein involved in the addition of a carboxymethylaminomethyl (cmnm) group at the wobble position (U34) of certain tRNAs, forming tRNA-cmnm(5)s(2)U34.</text>
</comment>
<dbReference type="Pfam" id="PF13932">
    <property type="entry name" value="SAM_GIDA_C"/>
    <property type="match status" value="1"/>
</dbReference>
<keyword evidence="8 12" id="KW-0274">FAD</keyword>
<evidence type="ECO:0000256" key="1">
    <source>
        <dbReference type="ARBA" id="ARBA00001974"/>
    </source>
</evidence>
<dbReference type="PANTHER" id="PTHR11806:SF0">
    <property type="entry name" value="PROTEIN MTO1 HOMOLOG, MITOCHONDRIAL"/>
    <property type="match status" value="1"/>
</dbReference>
<keyword evidence="5 12" id="KW-0963">Cytoplasm</keyword>
<accession>C0GI78</accession>
<dbReference type="InterPro" id="IPR026904">
    <property type="entry name" value="MnmG_C"/>
</dbReference>
<dbReference type="PROSITE" id="PS01281">
    <property type="entry name" value="GIDA_2"/>
    <property type="match status" value="1"/>
</dbReference>
<keyword evidence="9 12" id="KW-0520">NAD</keyword>
<dbReference type="AlphaFoldDB" id="C0GI78"/>
<evidence type="ECO:0000256" key="9">
    <source>
        <dbReference type="ARBA" id="ARBA00023027"/>
    </source>
</evidence>
<evidence type="ECO:0000256" key="12">
    <source>
        <dbReference type="HAMAP-Rule" id="MF_00129"/>
    </source>
</evidence>
<dbReference type="InterPro" id="IPR020595">
    <property type="entry name" value="MnmG-rel_CS"/>
</dbReference>
<comment type="similarity">
    <text evidence="3 12">Belongs to the MnmG family.</text>
</comment>
<dbReference type="STRING" id="555088.DealDRAFT_2187"/>
<reference evidence="14 15" key="1">
    <citation type="submission" date="2009-02" db="EMBL/GenBank/DDBJ databases">
        <title>Sequencing of the draft genome and assembly of Dethiobacter alkaliphilus AHT 1.</title>
        <authorList>
            <consortium name="US DOE Joint Genome Institute (JGI-PGF)"/>
            <person name="Lucas S."/>
            <person name="Copeland A."/>
            <person name="Lapidus A."/>
            <person name="Glavina del Rio T."/>
            <person name="Dalin E."/>
            <person name="Tice H."/>
            <person name="Bruce D."/>
            <person name="Goodwin L."/>
            <person name="Pitluck S."/>
            <person name="Larimer F."/>
            <person name="Land M.L."/>
            <person name="Hauser L."/>
            <person name="Muyzer G."/>
        </authorList>
    </citation>
    <scope>NUCLEOTIDE SEQUENCE [LARGE SCALE GENOMIC DNA]</scope>
    <source>
        <strain evidence="14 15">AHT 1</strain>
    </source>
</reference>
<dbReference type="InterPro" id="IPR049312">
    <property type="entry name" value="GIDA_C_N"/>
</dbReference>